<accession>A0AAD1U114</accession>
<gene>
    <name evidence="3" type="ORF">ECRASSUSDP1_LOCUS1347</name>
</gene>
<evidence type="ECO:0000256" key="2">
    <source>
        <dbReference type="SAM" id="MobiDB-lite"/>
    </source>
</evidence>
<keyword evidence="4" id="KW-1185">Reference proteome</keyword>
<keyword evidence="1" id="KW-0175">Coiled coil</keyword>
<comment type="caution">
    <text evidence="3">The sequence shown here is derived from an EMBL/GenBank/DDBJ whole genome shotgun (WGS) entry which is preliminary data.</text>
</comment>
<dbReference type="EMBL" id="CAMPGE010001272">
    <property type="protein sequence ID" value="CAI2360051.1"/>
    <property type="molecule type" value="Genomic_DNA"/>
</dbReference>
<protein>
    <submittedName>
        <fullName evidence="3">Uncharacterized protein</fullName>
    </submittedName>
</protein>
<feature type="region of interest" description="Disordered" evidence="2">
    <location>
        <begin position="362"/>
        <end position="389"/>
    </location>
</feature>
<feature type="coiled-coil region" evidence="1">
    <location>
        <begin position="422"/>
        <end position="479"/>
    </location>
</feature>
<organism evidence="3 4">
    <name type="scientific">Euplotes crassus</name>
    <dbReference type="NCBI Taxonomy" id="5936"/>
    <lineage>
        <taxon>Eukaryota</taxon>
        <taxon>Sar</taxon>
        <taxon>Alveolata</taxon>
        <taxon>Ciliophora</taxon>
        <taxon>Intramacronucleata</taxon>
        <taxon>Spirotrichea</taxon>
        <taxon>Hypotrichia</taxon>
        <taxon>Euplotida</taxon>
        <taxon>Euplotidae</taxon>
        <taxon>Moneuplotes</taxon>
    </lineage>
</organism>
<evidence type="ECO:0000313" key="3">
    <source>
        <dbReference type="EMBL" id="CAI2360051.1"/>
    </source>
</evidence>
<evidence type="ECO:0000313" key="4">
    <source>
        <dbReference type="Proteomes" id="UP001295684"/>
    </source>
</evidence>
<sequence length="673" mass="76836">MLGNPSGGKKSGYQNPFVVGQSQLDEDINHHVYPKLEVQDNLTRIIQGKEESKVENLQADAFGNINHQIAQRIIGTGQNDLKMLKVKPEKDTKQKYAAHNKQGKHDNIEFHGPERFNNNDFMSQFHNIYYNGEAARVQAQDQSSKISAPAGGSMNALQVAMLEDKIKEYVVGELKSLKSEMHTHQGKNIKKLQRKHDNATRRLAKGFDKKIKDTDSQLRMNIRASNLMESSRAISASNSVFEMAQPSSNQNMGGQNIMATKLKEDIQEAIAADSLLCKPIEGADVPIRQTQYTRGGDLVLVEDLESAPRLETNTGGEPYVFDHLEDLVGDLYSAIRNPNGFQSKLNQRNYLAEEDISEIKAPVEKKPAKDKSKDRRRLNSKEKREKKEKELFDTRIEDDPNVTQKQRDKTIDLMIKMLGRHIEDAKSEAKDLTKFVKDTETRINRFNDQIDEEEAQVVIDDIKRKKDIAKKEMDKGMKEADEEFEAREPQCDDALIDNEMLLAEVDFYMKTKKADHDDSDLSDDSSDYEFQPISRTTKKPKKTKKRTGTGKIRAQGRPFQSNKKTGIGKNKSKKRRPVVAKILEEGWDPSTASAYGIKESDKTKSTPQKKPRGRDRVNQDHLERTKNLREKSKESLKRLNKLDQERLQKVDKQLNDEVSRAFDDMANILEKYD</sequence>
<feature type="compositionally biased region" description="Basic and acidic residues" evidence="2">
    <location>
        <begin position="614"/>
        <end position="640"/>
    </location>
</feature>
<feature type="region of interest" description="Disordered" evidence="2">
    <location>
        <begin position="514"/>
        <end position="640"/>
    </location>
</feature>
<evidence type="ECO:0000256" key="1">
    <source>
        <dbReference type="SAM" id="Coils"/>
    </source>
</evidence>
<feature type="compositionally biased region" description="Basic residues" evidence="2">
    <location>
        <begin position="536"/>
        <end position="548"/>
    </location>
</feature>
<proteinExistence type="predicted"/>
<reference evidence="3" key="1">
    <citation type="submission" date="2023-07" db="EMBL/GenBank/DDBJ databases">
        <authorList>
            <consortium name="AG Swart"/>
            <person name="Singh M."/>
            <person name="Singh A."/>
            <person name="Seah K."/>
            <person name="Emmerich C."/>
        </authorList>
    </citation>
    <scope>NUCLEOTIDE SEQUENCE</scope>
    <source>
        <strain evidence="3">DP1</strain>
    </source>
</reference>
<name>A0AAD1U114_EUPCR</name>
<dbReference type="Proteomes" id="UP001295684">
    <property type="component" value="Unassembled WGS sequence"/>
</dbReference>
<feature type="compositionally biased region" description="Acidic residues" evidence="2">
    <location>
        <begin position="517"/>
        <end position="527"/>
    </location>
</feature>
<dbReference type="AlphaFoldDB" id="A0AAD1U114"/>